<dbReference type="Pfam" id="PF04303">
    <property type="entry name" value="PrpF"/>
    <property type="match status" value="1"/>
</dbReference>
<comment type="caution">
    <text evidence="3">The sequence shown here is derived from an EMBL/GenBank/DDBJ whole genome shotgun (WGS) entry which is preliminary data.</text>
</comment>
<dbReference type="Proteomes" id="UP001596139">
    <property type="component" value="Unassembled WGS sequence"/>
</dbReference>
<proteinExistence type="inferred from homology"/>
<keyword evidence="4" id="KW-1185">Reference proteome</keyword>
<dbReference type="PANTHER" id="PTHR43709">
    <property type="entry name" value="ACONITATE ISOMERASE-RELATED"/>
    <property type="match status" value="1"/>
</dbReference>
<dbReference type="Gene3D" id="3.10.310.10">
    <property type="entry name" value="Diaminopimelate Epimerase, Chain A, domain 1"/>
    <property type="match status" value="1"/>
</dbReference>
<dbReference type="SUPFAM" id="SSF54506">
    <property type="entry name" value="Diaminopimelate epimerase-like"/>
    <property type="match status" value="2"/>
</dbReference>
<dbReference type="EMBL" id="JBHSPX010000008">
    <property type="protein sequence ID" value="MFC6066524.1"/>
    <property type="molecule type" value="Genomic_DNA"/>
</dbReference>
<protein>
    <submittedName>
        <fullName evidence="3">PrpF domain-containing protein</fullName>
    </submittedName>
</protein>
<dbReference type="InterPro" id="IPR007400">
    <property type="entry name" value="PrpF-like"/>
</dbReference>
<reference evidence="4" key="1">
    <citation type="journal article" date="2019" name="Int. J. Syst. Evol. Microbiol.">
        <title>The Global Catalogue of Microorganisms (GCM) 10K type strain sequencing project: providing services to taxonomists for standard genome sequencing and annotation.</title>
        <authorList>
            <consortium name="The Broad Institute Genomics Platform"/>
            <consortium name="The Broad Institute Genome Sequencing Center for Infectious Disease"/>
            <person name="Wu L."/>
            <person name="Ma J."/>
        </authorList>
    </citation>
    <scope>NUCLEOTIDE SEQUENCE [LARGE SCALE GENOMIC DNA]</scope>
    <source>
        <strain evidence="4">CGMCC 1.15180</strain>
    </source>
</reference>
<sequence>MTAHLAMAEGAPGPTLVLGADEVPDYDEELAEALCEARRVLRAGGRGEVLKFALVRPSRHPFFDLEYRFVQGLAGREDGFAFDSACGHSLLAAVAAWGRGGTVRVRTRAPGGTGAVVCEQAADGSYTVHFLPAMPRPAELLPTGRPRDVLITADGVHRVSLVRFANPYVFVDARDLGLEGRSALFAAGAADFGRLQRLRGAAQSLLGLSAGGALPKIAVVAAGRAGRLVVRSLTEPGWHPSFAMTGLTCLAAAAAIDGTVPYRLARAAGCPPHALLVETPGGLATVTATVTGAPDSRLARVSVPGKRVRVLERHVALPWRTHATA</sequence>
<evidence type="ECO:0000256" key="2">
    <source>
        <dbReference type="ARBA" id="ARBA00023235"/>
    </source>
</evidence>
<organism evidence="3 4">
    <name type="scientific">Streptomyces ochraceiscleroticus</name>
    <dbReference type="NCBI Taxonomy" id="47761"/>
    <lineage>
        <taxon>Bacteria</taxon>
        <taxon>Bacillati</taxon>
        <taxon>Actinomycetota</taxon>
        <taxon>Actinomycetes</taxon>
        <taxon>Kitasatosporales</taxon>
        <taxon>Streptomycetaceae</taxon>
        <taxon>Streptomyces</taxon>
    </lineage>
</organism>
<gene>
    <name evidence="3" type="ORF">ACFP4F_28810</name>
</gene>
<comment type="similarity">
    <text evidence="1">Belongs to the PrpF family.</text>
</comment>
<dbReference type="RefSeq" id="WP_051862829.1">
    <property type="nucleotide sequence ID" value="NZ_JBHSPX010000008.1"/>
</dbReference>
<evidence type="ECO:0000256" key="1">
    <source>
        <dbReference type="ARBA" id="ARBA00007673"/>
    </source>
</evidence>
<dbReference type="PANTHER" id="PTHR43709:SF2">
    <property type="entry name" value="DUF453 DOMAIN PROTEIN (AFU_ORTHOLOGUE AFUA_6G00360)"/>
    <property type="match status" value="1"/>
</dbReference>
<evidence type="ECO:0000313" key="4">
    <source>
        <dbReference type="Proteomes" id="UP001596139"/>
    </source>
</evidence>
<evidence type="ECO:0000313" key="3">
    <source>
        <dbReference type="EMBL" id="MFC6066524.1"/>
    </source>
</evidence>
<accession>A0ABW1MTY9</accession>
<keyword evidence="2" id="KW-0413">Isomerase</keyword>
<name>A0ABW1MTY9_9ACTN</name>